<accession>A0ABN1ZI99</accession>
<dbReference type="PANTHER" id="PTHR43591">
    <property type="entry name" value="METHYLTRANSFERASE"/>
    <property type="match status" value="1"/>
</dbReference>
<keyword evidence="2" id="KW-0489">Methyltransferase</keyword>
<evidence type="ECO:0000313" key="2">
    <source>
        <dbReference type="EMBL" id="GAA1499615.1"/>
    </source>
</evidence>
<dbReference type="CDD" id="cd02440">
    <property type="entry name" value="AdoMet_MTases"/>
    <property type="match status" value="1"/>
</dbReference>
<sequence length="273" mass="28653">MEAQTALWNGRAGQAWVSAQAMLDEVFRPFEDLLVAAVRGGSVLDVGCGTGGTTVAAARKVGPGGRCVGVDIAGPMVAAARERAGREGVPADFVQADAQEHDFGAAAFDTVISRFGVMFFADAVRAFTNLRRAAAPGAVLRAVTWRGVEENPFMTTAERAAAPLLPSLPVRRPDAPGQFAFADPAKVRGILRDAGWTSVDIRPLDVPCAFPEASLVPYFTRLGPLGLVLGDVAEPARTGIVETVRAAFAPFVHGDEVRFTAACWQVDAHAPAA</sequence>
<dbReference type="GO" id="GO:0032259">
    <property type="term" value="P:methylation"/>
    <property type="evidence" value="ECO:0007669"/>
    <property type="project" value="UniProtKB-KW"/>
</dbReference>
<evidence type="ECO:0000313" key="3">
    <source>
        <dbReference type="Proteomes" id="UP001501470"/>
    </source>
</evidence>
<organism evidence="2 3">
    <name type="scientific">Dactylosporangium maewongense</name>
    <dbReference type="NCBI Taxonomy" id="634393"/>
    <lineage>
        <taxon>Bacteria</taxon>
        <taxon>Bacillati</taxon>
        <taxon>Actinomycetota</taxon>
        <taxon>Actinomycetes</taxon>
        <taxon>Micromonosporales</taxon>
        <taxon>Micromonosporaceae</taxon>
        <taxon>Dactylosporangium</taxon>
    </lineage>
</organism>
<name>A0ABN1ZI99_9ACTN</name>
<keyword evidence="2" id="KW-0808">Transferase</keyword>
<dbReference type="Pfam" id="PF13649">
    <property type="entry name" value="Methyltransf_25"/>
    <property type="match status" value="1"/>
</dbReference>
<dbReference type="Proteomes" id="UP001501470">
    <property type="component" value="Unassembled WGS sequence"/>
</dbReference>
<protein>
    <submittedName>
        <fullName evidence="2">Class I SAM-dependent methyltransferase</fullName>
    </submittedName>
</protein>
<dbReference type="InterPro" id="IPR041698">
    <property type="entry name" value="Methyltransf_25"/>
</dbReference>
<gene>
    <name evidence="2" type="ORF">GCM10009827_002360</name>
</gene>
<dbReference type="RefSeq" id="WP_344498523.1">
    <property type="nucleotide sequence ID" value="NZ_BAAAQD010000001.1"/>
</dbReference>
<dbReference type="InterPro" id="IPR029063">
    <property type="entry name" value="SAM-dependent_MTases_sf"/>
</dbReference>
<dbReference type="EMBL" id="BAAAQD010000001">
    <property type="protein sequence ID" value="GAA1499615.1"/>
    <property type="molecule type" value="Genomic_DNA"/>
</dbReference>
<comment type="caution">
    <text evidence="2">The sequence shown here is derived from an EMBL/GenBank/DDBJ whole genome shotgun (WGS) entry which is preliminary data.</text>
</comment>
<dbReference type="Gene3D" id="3.40.50.150">
    <property type="entry name" value="Vaccinia Virus protein VP39"/>
    <property type="match status" value="1"/>
</dbReference>
<dbReference type="PANTHER" id="PTHR43591:SF24">
    <property type="entry name" value="2-METHOXY-6-POLYPRENYL-1,4-BENZOQUINOL METHYLASE, MITOCHONDRIAL"/>
    <property type="match status" value="1"/>
</dbReference>
<feature type="domain" description="Methyltransferase" evidence="1">
    <location>
        <begin position="43"/>
        <end position="137"/>
    </location>
</feature>
<evidence type="ECO:0000259" key="1">
    <source>
        <dbReference type="Pfam" id="PF13649"/>
    </source>
</evidence>
<dbReference type="GO" id="GO:0008168">
    <property type="term" value="F:methyltransferase activity"/>
    <property type="evidence" value="ECO:0007669"/>
    <property type="project" value="UniProtKB-KW"/>
</dbReference>
<reference evidence="2 3" key="1">
    <citation type="journal article" date="2019" name="Int. J. Syst. Evol. Microbiol.">
        <title>The Global Catalogue of Microorganisms (GCM) 10K type strain sequencing project: providing services to taxonomists for standard genome sequencing and annotation.</title>
        <authorList>
            <consortium name="The Broad Institute Genomics Platform"/>
            <consortium name="The Broad Institute Genome Sequencing Center for Infectious Disease"/>
            <person name="Wu L."/>
            <person name="Ma J."/>
        </authorList>
    </citation>
    <scope>NUCLEOTIDE SEQUENCE [LARGE SCALE GENOMIC DNA]</scope>
    <source>
        <strain evidence="2 3">JCM 15933</strain>
    </source>
</reference>
<keyword evidence="3" id="KW-1185">Reference proteome</keyword>
<dbReference type="SUPFAM" id="SSF53335">
    <property type="entry name" value="S-adenosyl-L-methionine-dependent methyltransferases"/>
    <property type="match status" value="1"/>
</dbReference>
<proteinExistence type="predicted"/>